<sequence>MRIRLGIQRLAFDVTKLRVDIEDTDLEWSREVVIALYKPGSLHPFTHIHVRRSRARLCIEIPCIPRLRVEAYLCRIVSRRPPLHSDIVIHRDPAKPRVLVAELGSEKLFVELLPGAGLHLEKSSPVLRRGGSILAIERTVVSKQYRLLCIRNRLVRNIVARLARVFRARDRCRS</sequence>
<proteinExistence type="predicted"/>
<protein>
    <submittedName>
        <fullName evidence="1">Uncharacterized protein</fullName>
    </submittedName>
</protein>
<organism evidence="1 2">
    <name type="scientific">Ignisphaera aggregans</name>
    <dbReference type="NCBI Taxonomy" id="334771"/>
    <lineage>
        <taxon>Archaea</taxon>
        <taxon>Thermoproteota</taxon>
        <taxon>Thermoprotei</taxon>
        <taxon>Desulfurococcales</taxon>
        <taxon>Desulfurococcaceae</taxon>
        <taxon>Ignisphaera</taxon>
    </lineage>
</organism>
<evidence type="ECO:0000313" key="2">
    <source>
        <dbReference type="Proteomes" id="UP000605805"/>
    </source>
</evidence>
<gene>
    <name evidence="1" type="ORF">EYH02_00975</name>
</gene>
<dbReference type="AlphaFoldDB" id="A0A833DU76"/>
<name>A0A833DU76_9CREN</name>
<dbReference type="Proteomes" id="UP000605805">
    <property type="component" value="Unassembled WGS sequence"/>
</dbReference>
<accession>A0A833DU76</accession>
<comment type="caution">
    <text evidence="1">The sequence shown here is derived from an EMBL/GenBank/DDBJ whole genome shotgun (WGS) entry which is preliminary data.</text>
</comment>
<dbReference type="EMBL" id="DQTV01000022">
    <property type="protein sequence ID" value="HIP56634.1"/>
    <property type="molecule type" value="Genomic_DNA"/>
</dbReference>
<reference evidence="1" key="1">
    <citation type="journal article" date="2020" name="ISME J.">
        <title>Gammaproteobacteria mediating utilization of methyl-, sulfur- and petroleum organic compounds in deep ocean hydrothermal plumes.</title>
        <authorList>
            <person name="Zhou Z."/>
            <person name="Liu Y."/>
            <person name="Pan J."/>
            <person name="Cron B.R."/>
            <person name="Toner B.M."/>
            <person name="Anantharaman K."/>
            <person name="Breier J.A."/>
            <person name="Dick G.J."/>
            <person name="Li M."/>
        </authorList>
    </citation>
    <scope>NUCLEOTIDE SEQUENCE</scope>
    <source>
        <strain evidence="1">SZUA-1435</strain>
    </source>
</reference>
<evidence type="ECO:0000313" key="1">
    <source>
        <dbReference type="EMBL" id="HIP56634.1"/>
    </source>
</evidence>